<proteinExistence type="predicted"/>
<gene>
    <name evidence="1" type="ORF">QFC19_003598</name>
</gene>
<keyword evidence="2" id="KW-1185">Reference proteome</keyword>
<sequence length="370" mass="40877">MAASSSNVDLQRRELSAEPAHASSPAPEHAPINASQIHIAQETSKSSSRTFVESDNAQREGVQSQRSNSDRGFTHHRTPASGPIVFHESNPDLEPHPIYVLPDKFSEPVSVMDQTQERSRKRAYADVQPSEGSRKKQRLEIINQKCMSQLFPFGKDDGYTQHICEPSRSITSSTLLLQKPQQQMDAKGSTHADGIAAGRKTYPFNLQDEQRKTRKTFSMPIPEYSLFYATPKASFSSVARMKKPYLAKCGSFNPRECRDDEMAGFIRERSIGKLEGMSPNLTSKVVSRDACTAVQVSSSTIANATWGPSSTEVGKLDSVTITRTSSAALPRQEQAGISVEQESSQQSVVFEASIEQRVREEAQRLPPDVS</sequence>
<evidence type="ECO:0000313" key="1">
    <source>
        <dbReference type="EMBL" id="KAJ9105140.1"/>
    </source>
</evidence>
<accession>A0ACC2W1D2</accession>
<reference evidence="1" key="1">
    <citation type="submission" date="2023-04" db="EMBL/GenBank/DDBJ databases">
        <title>Draft Genome sequencing of Naganishia species isolated from polar environments using Oxford Nanopore Technology.</title>
        <authorList>
            <person name="Leo P."/>
            <person name="Venkateswaran K."/>
        </authorList>
    </citation>
    <scope>NUCLEOTIDE SEQUENCE</scope>
    <source>
        <strain evidence="1">MNA-CCFEE 5261</strain>
    </source>
</reference>
<protein>
    <submittedName>
        <fullName evidence="1">Uncharacterized protein</fullName>
    </submittedName>
</protein>
<name>A0ACC2W1D2_9TREE</name>
<dbReference type="Proteomes" id="UP001241377">
    <property type="component" value="Unassembled WGS sequence"/>
</dbReference>
<evidence type="ECO:0000313" key="2">
    <source>
        <dbReference type="Proteomes" id="UP001241377"/>
    </source>
</evidence>
<organism evidence="1 2">
    <name type="scientific">Naganishia cerealis</name>
    <dbReference type="NCBI Taxonomy" id="610337"/>
    <lineage>
        <taxon>Eukaryota</taxon>
        <taxon>Fungi</taxon>
        <taxon>Dikarya</taxon>
        <taxon>Basidiomycota</taxon>
        <taxon>Agaricomycotina</taxon>
        <taxon>Tremellomycetes</taxon>
        <taxon>Filobasidiales</taxon>
        <taxon>Filobasidiaceae</taxon>
        <taxon>Naganishia</taxon>
    </lineage>
</organism>
<dbReference type="EMBL" id="JASBWR010000035">
    <property type="protein sequence ID" value="KAJ9105140.1"/>
    <property type="molecule type" value="Genomic_DNA"/>
</dbReference>
<comment type="caution">
    <text evidence="1">The sequence shown here is derived from an EMBL/GenBank/DDBJ whole genome shotgun (WGS) entry which is preliminary data.</text>
</comment>